<dbReference type="InterPro" id="IPR001584">
    <property type="entry name" value="Integrase_cat-core"/>
</dbReference>
<dbReference type="EMBL" id="JAHCLR010000012">
    <property type="protein sequence ID" value="MBS9533508.1"/>
    <property type="molecule type" value="Genomic_DNA"/>
</dbReference>
<comment type="caution">
    <text evidence="4">The sequence shown here is derived from an EMBL/GenBank/DDBJ whole genome shotgun (WGS) entry which is preliminary data.</text>
</comment>
<evidence type="ECO:0000313" key="5">
    <source>
        <dbReference type="Proteomes" id="UP001519535"/>
    </source>
</evidence>
<feature type="coiled-coil region" evidence="2">
    <location>
        <begin position="56"/>
        <end position="83"/>
    </location>
</feature>
<dbReference type="InterPro" id="IPR002514">
    <property type="entry name" value="Transposase_8"/>
</dbReference>
<dbReference type="RefSeq" id="WP_214092392.1">
    <property type="nucleotide sequence ID" value="NZ_JAHCLR010000012.1"/>
</dbReference>
<organism evidence="4 5">
    <name type="scientific">Mycolicibacter acidiphilus</name>
    <dbReference type="NCBI Taxonomy" id="2835306"/>
    <lineage>
        <taxon>Bacteria</taxon>
        <taxon>Bacillati</taxon>
        <taxon>Actinomycetota</taxon>
        <taxon>Actinomycetes</taxon>
        <taxon>Mycobacteriales</taxon>
        <taxon>Mycobacteriaceae</taxon>
        <taxon>Mycolicibacter</taxon>
    </lineage>
</organism>
<dbReference type="PROSITE" id="PS50994">
    <property type="entry name" value="INTEGRASE"/>
    <property type="match status" value="1"/>
</dbReference>
<dbReference type="SUPFAM" id="SSF46689">
    <property type="entry name" value="Homeodomain-like"/>
    <property type="match status" value="1"/>
</dbReference>
<dbReference type="Pfam" id="PF13276">
    <property type="entry name" value="HTH_21"/>
    <property type="match status" value="1"/>
</dbReference>
<accession>A0ABS5RGV2</accession>
<evidence type="ECO:0000256" key="2">
    <source>
        <dbReference type="SAM" id="Coils"/>
    </source>
</evidence>
<dbReference type="InterPro" id="IPR012337">
    <property type="entry name" value="RNaseH-like_sf"/>
</dbReference>
<protein>
    <submittedName>
        <fullName evidence="4">IS3 family transposase</fullName>
    </submittedName>
</protein>
<reference evidence="4 5" key="1">
    <citation type="submission" date="2021-05" db="EMBL/GenBank/DDBJ databases">
        <title>Mycobacterium acidophilum sp. nov., an extremely acid-tolerant member of the genus Mycobacterium.</title>
        <authorList>
            <person name="Xia J."/>
        </authorList>
    </citation>
    <scope>NUCLEOTIDE SEQUENCE [LARGE SCALE GENOMIC DNA]</scope>
    <source>
        <strain evidence="4 5">M1</strain>
    </source>
</reference>
<dbReference type="Gene3D" id="3.30.420.10">
    <property type="entry name" value="Ribonuclease H-like superfamily/Ribonuclease H"/>
    <property type="match status" value="1"/>
</dbReference>
<dbReference type="Pfam" id="PF01527">
    <property type="entry name" value="HTH_Tnp_1"/>
    <property type="match status" value="1"/>
</dbReference>
<feature type="domain" description="Integrase catalytic" evidence="3">
    <location>
        <begin position="210"/>
        <end position="371"/>
    </location>
</feature>
<dbReference type="NCBIfam" id="NF033516">
    <property type="entry name" value="transpos_IS3"/>
    <property type="match status" value="1"/>
</dbReference>
<sequence>MAGNKRRRHTPDQIIRKLAEGNKLLGTGQELAEVCRHLEVTESTWHRWVAQYGGMKASDAKRLKELEAENTRLKKLVANQALDIDMLKEIFVGKLLTPNRKRSAVTVLRERFGVSERRACTVVGIHRSTMRLQPKPISDEESALRDWLRKFSTDRPRWGWRRAANAARRAGWAVNNKRIHRLWRDEGLRVPQRRKKKRLTGIGVQVGAMCPIRPNVIWAMDFQFDTTADGRTIKMLNVIDEFTREALTIHVDRAINADGVVDVLDHLALQHGAPNYVRFDNGPEFVAHAVNDWCRFNGTDSLFIDPGSPWQNAWIESFNGRLRDELLNSWRFDSLREARVIIEDWRVDYNANRPHSAHRGLTPTEFALQWTTTHQPQAA</sequence>
<gene>
    <name evidence="4" type="ORF">KIH27_07890</name>
</gene>
<dbReference type="InterPro" id="IPR009057">
    <property type="entry name" value="Homeodomain-like_sf"/>
</dbReference>
<name>A0ABS5RGV2_9MYCO</name>
<comment type="function">
    <text evidence="1">Involved in the transposition of the insertion sequence.</text>
</comment>
<dbReference type="InterPro" id="IPR048020">
    <property type="entry name" value="Transpos_IS3"/>
</dbReference>
<evidence type="ECO:0000259" key="3">
    <source>
        <dbReference type="PROSITE" id="PS50994"/>
    </source>
</evidence>
<dbReference type="PANTHER" id="PTHR47515:SF1">
    <property type="entry name" value="BLR2054 PROTEIN"/>
    <property type="match status" value="1"/>
</dbReference>
<keyword evidence="5" id="KW-1185">Reference proteome</keyword>
<keyword evidence="2" id="KW-0175">Coiled coil</keyword>
<dbReference type="InterPro" id="IPR025948">
    <property type="entry name" value="HTH-like_dom"/>
</dbReference>
<proteinExistence type="predicted"/>
<evidence type="ECO:0000313" key="4">
    <source>
        <dbReference type="EMBL" id="MBS9533508.1"/>
    </source>
</evidence>
<dbReference type="Pfam" id="PF13683">
    <property type="entry name" value="rve_3"/>
    <property type="match status" value="1"/>
</dbReference>
<dbReference type="InterPro" id="IPR036397">
    <property type="entry name" value="RNaseH_sf"/>
</dbReference>
<dbReference type="Proteomes" id="UP001519535">
    <property type="component" value="Unassembled WGS sequence"/>
</dbReference>
<evidence type="ECO:0000256" key="1">
    <source>
        <dbReference type="ARBA" id="ARBA00002286"/>
    </source>
</evidence>
<dbReference type="PANTHER" id="PTHR47515">
    <property type="entry name" value="LOW CALCIUM RESPONSE LOCUS PROTEIN T"/>
    <property type="match status" value="1"/>
</dbReference>
<dbReference type="SUPFAM" id="SSF53098">
    <property type="entry name" value="Ribonuclease H-like"/>
    <property type="match status" value="1"/>
</dbReference>